<evidence type="ECO:0000313" key="1">
    <source>
        <dbReference type="EMBL" id="ORY58679.1"/>
    </source>
</evidence>
<organism evidence="1 2">
    <name type="scientific">Leucosporidium creatinivorum</name>
    <dbReference type="NCBI Taxonomy" id="106004"/>
    <lineage>
        <taxon>Eukaryota</taxon>
        <taxon>Fungi</taxon>
        <taxon>Dikarya</taxon>
        <taxon>Basidiomycota</taxon>
        <taxon>Pucciniomycotina</taxon>
        <taxon>Microbotryomycetes</taxon>
        <taxon>Leucosporidiales</taxon>
        <taxon>Leucosporidium</taxon>
    </lineage>
</organism>
<dbReference type="AlphaFoldDB" id="A0A1Y2DHF2"/>
<proteinExistence type="predicted"/>
<dbReference type="EMBL" id="MCGR01000078">
    <property type="protein sequence ID" value="ORY58679.1"/>
    <property type="molecule type" value="Genomic_DNA"/>
</dbReference>
<keyword evidence="2" id="KW-1185">Reference proteome</keyword>
<evidence type="ECO:0000313" key="2">
    <source>
        <dbReference type="Proteomes" id="UP000193467"/>
    </source>
</evidence>
<dbReference type="Proteomes" id="UP000193467">
    <property type="component" value="Unassembled WGS sequence"/>
</dbReference>
<dbReference type="InParanoid" id="A0A1Y2DHF2"/>
<name>A0A1Y2DHF2_9BASI</name>
<reference evidence="1 2" key="1">
    <citation type="submission" date="2016-07" db="EMBL/GenBank/DDBJ databases">
        <title>Pervasive Adenine N6-methylation of Active Genes in Fungi.</title>
        <authorList>
            <consortium name="DOE Joint Genome Institute"/>
            <person name="Mondo S.J."/>
            <person name="Dannebaum R.O."/>
            <person name="Kuo R.C."/>
            <person name="Labutti K."/>
            <person name="Haridas S."/>
            <person name="Kuo A."/>
            <person name="Salamov A."/>
            <person name="Ahrendt S.R."/>
            <person name="Lipzen A."/>
            <person name="Sullivan W."/>
            <person name="Andreopoulos W.B."/>
            <person name="Clum A."/>
            <person name="Lindquist E."/>
            <person name="Daum C."/>
            <person name="Ramamoorthy G.K."/>
            <person name="Gryganskyi A."/>
            <person name="Culley D."/>
            <person name="Magnuson J.K."/>
            <person name="James T.Y."/>
            <person name="O'Malley M.A."/>
            <person name="Stajich J.E."/>
            <person name="Spatafora J.W."/>
            <person name="Visel A."/>
            <person name="Grigoriev I.V."/>
        </authorList>
    </citation>
    <scope>NUCLEOTIDE SEQUENCE [LARGE SCALE GENOMIC DNA]</scope>
    <source>
        <strain evidence="1 2">62-1032</strain>
    </source>
</reference>
<dbReference type="InterPro" id="IPR032675">
    <property type="entry name" value="LRR_dom_sf"/>
</dbReference>
<gene>
    <name evidence="1" type="ORF">BCR35DRAFT_309418</name>
</gene>
<protein>
    <submittedName>
        <fullName evidence="1">Uncharacterized protein</fullName>
    </submittedName>
</protein>
<dbReference type="SUPFAM" id="SSF52047">
    <property type="entry name" value="RNI-like"/>
    <property type="match status" value="1"/>
</dbReference>
<dbReference type="Gene3D" id="3.80.10.10">
    <property type="entry name" value="Ribonuclease Inhibitor"/>
    <property type="match status" value="1"/>
</dbReference>
<sequence>MGKKSRRPASNVPSLPNEIKALIVEQLGISEDNDTILSLLNTSSDFAQVCRRELYRHVDFRGKSLSAVKLFTSVIAPRSSRYVLSVALAIPERDDPAVHNKYAPAHTQSPGESAEEYFDADGTKPTWRFFAEADTSFARALASLSNVVTLNLTVPTHQLDTQEFPLWASTFGTLAGWEGLKHLTIRSADWSQDLPFLDIEPASRDAAMEALAPHRHLHTLRLLGIGAFSRGPRRDQSLAERPIPSLSDLRALHLSGFYISQFMESAVKWGATNLTHLVLSERDEGGVEALQDLLDANNATLESLAIRQRGDLDWSESSGPPPAADAFPYLERLALEIDTGATPAIVFFSLLKSVNVVEIGAGDEETVADILALLRLALVWPKLEELSLAAHGELDDWSELYEMCEKRGVELIPGSDVESDFPCTRP</sequence>
<comment type="caution">
    <text evidence="1">The sequence shown here is derived from an EMBL/GenBank/DDBJ whole genome shotgun (WGS) entry which is preliminary data.</text>
</comment>
<accession>A0A1Y2DHF2</accession>